<feature type="transmembrane region" description="Helical" evidence="1">
    <location>
        <begin position="178"/>
        <end position="197"/>
    </location>
</feature>
<dbReference type="AlphaFoldDB" id="A0AAP5LMN4"/>
<dbReference type="Proteomes" id="UP001254832">
    <property type="component" value="Unassembled WGS sequence"/>
</dbReference>
<evidence type="ECO:0000256" key="1">
    <source>
        <dbReference type="SAM" id="Phobius"/>
    </source>
</evidence>
<feature type="transmembrane region" description="Helical" evidence="1">
    <location>
        <begin position="332"/>
        <end position="351"/>
    </location>
</feature>
<dbReference type="PANTHER" id="PTHR30354">
    <property type="entry name" value="GNT FAMILY GLUCONATE TRANSPORTER"/>
    <property type="match status" value="1"/>
</dbReference>
<sequence length="474" mass="50721">MTPTIFIITLIAAVVILTFGTLKLKIHPVIALFLTSIFLGLCFGNSLLETLAKINEFFGSTLSGVAITIIFGAVIAIGIQDTGASTSIANFFIKLFKGKRLELAPSLTSFMVALSVFGDIAMVLTAPISSILAKRKKINMAKIAPYVNLGLTLPHGLLPPHPGILAVALLLGADLGKVILWGTIICVASFVITYMLTIKKMSKAEFIEPLPEFSKEIETVQENATIKELYIKEDNTPSTWMSFMPLIVPVVLISAGSFGKMIFEEGSYAYAVLSTVGDKVFALFVGVILMMFLILGRKPKVIKVAKKHEPISENSSILEISTNNWLTRALKIAIMPLIVTGMGGAMGGMLRENPVIDELGMMVAGTDFPKLLIPFILSAILMAVCGSMTIASMTAAALVAPMLGILGISPVAATLAVGAGSMVFWHVNNSGFWIMTSLYNFNTKQGLKYFTTINGLGGIVAFAILCILSILGWA</sequence>
<feature type="transmembrane region" description="Helical" evidence="1">
    <location>
        <begin position="403"/>
        <end position="427"/>
    </location>
</feature>
<feature type="transmembrane region" description="Helical" evidence="1">
    <location>
        <begin position="110"/>
        <end position="133"/>
    </location>
</feature>
<keyword evidence="1" id="KW-0812">Transmembrane</keyword>
<evidence type="ECO:0000313" key="3">
    <source>
        <dbReference type="Proteomes" id="UP001254832"/>
    </source>
</evidence>
<reference evidence="2" key="1">
    <citation type="submission" date="2023-07" db="EMBL/GenBank/DDBJ databases">
        <title>Sorghum-associated microbial communities from plants grown in Nebraska, USA.</title>
        <authorList>
            <person name="Schachtman D."/>
        </authorList>
    </citation>
    <scope>NUCLEOTIDE SEQUENCE</scope>
    <source>
        <strain evidence="2">BE80</strain>
    </source>
</reference>
<dbReference type="GO" id="GO:0005886">
    <property type="term" value="C:plasma membrane"/>
    <property type="evidence" value="ECO:0007669"/>
    <property type="project" value="TreeGrafter"/>
</dbReference>
<feature type="transmembrane region" description="Helical" evidence="1">
    <location>
        <begin position="57"/>
        <end position="79"/>
    </location>
</feature>
<feature type="transmembrane region" description="Helical" evidence="1">
    <location>
        <begin position="371"/>
        <end position="391"/>
    </location>
</feature>
<feature type="transmembrane region" description="Helical" evidence="1">
    <location>
        <begin position="279"/>
        <end position="296"/>
    </location>
</feature>
<comment type="caution">
    <text evidence="2">The sequence shown here is derived from an EMBL/GenBank/DDBJ whole genome shotgun (WGS) entry which is preliminary data.</text>
</comment>
<evidence type="ECO:0000313" key="2">
    <source>
        <dbReference type="EMBL" id="MDR6724401.1"/>
    </source>
</evidence>
<feature type="transmembrane region" description="Helical" evidence="1">
    <location>
        <begin position="145"/>
        <end position="172"/>
    </location>
</feature>
<dbReference type="GO" id="GO:0015128">
    <property type="term" value="F:gluconate transmembrane transporter activity"/>
    <property type="evidence" value="ECO:0007669"/>
    <property type="project" value="InterPro"/>
</dbReference>
<dbReference type="Pfam" id="PF02447">
    <property type="entry name" value="GntP_permease"/>
    <property type="match status" value="1"/>
</dbReference>
<feature type="transmembrane region" description="Helical" evidence="1">
    <location>
        <begin position="240"/>
        <end position="259"/>
    </location>
</feature>
<dbReference type="InterPro" id="IPR003474">
    <property type="entry name" value="Glcn_transporter"/>
</dbReference>
<feature type="transmembrane region" description="Helical" evidence="1">
    <location>
        <begin position="5"/>
        <end position="22"/>
    </location>
</feature>
<organism evidence="2 3">
    <name type="scientific">Paenibacillus amylolyticus</name>
    <dbReference type="NCBI Taxonomy" id="1451"/>
    <lineage>
        <taxon>Bacteria</taxon>
        <taxon>Bacillati</taxon>
        <taxon>Bacillota</taxon>
        <taxon>Bacilli</taxon>
        <taxon>Bacillales</taxon>
        <taxon>Paenibacillaceae</taxon>
        <taxon>Paenibacillus</taxon>
    </lineage>
</organism>
<feature type="transmembrane region" description="Helical" evidence="1">
    <location>
        <begin position="447"/>
        <end position="473"/>
    </location>
</feature>
<proteinExistence type="predicted"/>
<dbReference type="PANTHER" id="PTHR30354:SF11">
    <property type="entry name" value="PERMEASE"/>
    <property type="match status" value="1"/>
</dbReference>
<name>A0AAP5LMN4_PAEAM</name>
<keyword evidence="1" id="KW-1133">Transmembrane helix</keyword>
<accession>A0AAP5LMN4</accession>
<protein>
    <submittedName>
        <fullName evidence="2">GntP family gluconate:H+ symporter</fullName>
    </submittedName>
</protein>
<keyword evidence="1" id="KW-0472">Membrane</keyword>
<feature type="transmembrane region" description="Helical" evidence="1">
    <location>
        <begin position="28"/>
        <end position="48"/>
    </location>
</feature>
<dbReference type="EMBL" id="JAVDTR010000007">
    <property type="protein sequence ID" value="MDR6724401.1"/>
    <property type="molecule type" value="Genomic_DNA"/>
</dbReference>
<gene>
    <name evidence="2" type="ORF">J2W91_002869</name>
</gene>
<dbReference type="RefSeq" id="WP_310140583.1">
    <property type="nucleotide sequence ID" value="NZ_JAVDTR010000007.1"/>
</dbReference>